<evidence type="ECO:0008006" key="4">
    <source>
        <dbReference type="Google" id="ProtNLM"/>
    </source>
</evidence>
<proteinExistence type="predicted"/>
<organism evidence="2 3">
    <name type="scientific">Mesorhizobium plurifarium</name>
    <dbReference type="NCBI Taxonomy" id="69974"/>
    <lineage>
        <taxon>Bacteria</taxon>
        <taxon>Pseudomonadati</taxon>
        <taxon>Pseudomonadota</taxon>
        <taxon>Alphaproteobacteria</taxon>
        <taxon>Hyphomicrobiales</taxon>
        <taxon>Phyllobacteriaceae</taxon>
        <taxon>Mesorhizobium</taxon>
    </lineage>
</organism>
<evidence type="ECO:0000256" key="1">
    <source>
        <dbReference type="SAM" id="SignalP"/>
    </source>
</evidence>
<dbReference type="InterPro" id="IPR009003">
    <property type="entry name" value="Peptidase_S1_PA"/>
</dbReference>
<dbReference type="PANTHER" id="PTHR43019">
    <property type="entry name" value="SERINE ENDOPROTEASE DEGS"/>
    <property type="match status" value="1"/>
</dbReference>
<dbReference type="PANTHER" id="PTHR43019:SF23">
    <property type="entry name" value="PROTEASE DO-LIKE 5, CHLOROPLASTIC"/>
    <property type="match status" value="1"/>
</dbReference>
<feature type="chain" id="PRO_5001854385" description="Serine protease" evidence="1">
    <location>
        <begin position="24"/>
        <end position="403"/>
    </location>
</feature>
<evidence type="ECO:0000313" key="3">
    <source>
        <dbReference type="Proteomes" id="UP000045285"/>
    </source>
</evidence>
<name>A0A090DWH7_MESPL</name>
<keyword evidence="1" id="KW-0732">Signal</keyword>
<dbReference type="Gene3D" id="2.40.10.120">
    <property type="match status" value="1"/>
</dbReference>
<reference evidence="3" key="1">
    <citation type="submission" date="2014-08" db="EMBL/GenBank/DDBJ databases">
        <authorList>
            <person name="Moulin L."/>
        </authorList>
    </citation>
    <scope>NUCLEOTIDE SEQUENCE [LARGE SCALE GENOMIC DNA]</scope>
</reference>
<evidence type="ECO:0000313" key="2">
    <source>
        <dbReference type="EMBL" id="CDX21351.1"/>
    </source>
</evidence>
<sequence length="403" mass="43477">MILRLIFALCAIGALVTSAPAQRAQESLVAPSLVYIKIHYTPTKGEYVGVPQEDQATGFFVSDDGFILTAYHLLDRMHEIGGEDTTAVSVSIGDPEKQAVTAAIVNGLAPLDLLLLKIRPDEPFTPLKLGTARTMEEGDPLYTSGFLGTQLLTKNGTLANKVGQLGIGYLWALNVQIPAGMSGSPVYLKDGTVVGLLKGQDKDDPSIGYMVPIEYADALIAHLRFRDIEREIALLKEEIGVWKDGDAPIAPRLAKVETNMRDVGANFDWSAERTPSGALVVTYRKLIADPPQIKSIDYQVIAYLTYQDGTTIRGKHAFLKETAPIHVHDDGQAGDATIENVTIPAAAVCQYDTDAVALPWIVVSIIPKLDNDTVLSPAPPIRVDLQMIKATAGPAPRPCKLTD</sequence>
<keyword evidence="3" id="KW-1185">Reference proteome</keyword>
<gene>
    <name evidence="2" type="ORF">MPL3356_350072</name>
</gene>
<protein>
    <recommendedName>
        <fullName evidence="4">Serine protease</fullName>
    </recommendedName>
</protein>
<dbReference type="SUPFAM" id="SSF50494">
    <property type="entry name" value="Trypsin-like serine proteases"/>
    <property type="match status" value="1"/>
</dbReference>
<dbReference type="AlphaFoldDB" id="A0A090DWH7"/>
<feature type="signal peptide" evidence="1">
    <location>
        <begin position="1"/>
        <end position="23"/>
    </location>
</feature>
<dbReference type="Proteomes" id="UP000045285">
    <property type="component" value="Unassembled WGS sequence"/>
</dbReference>
<accession>A0A090DWH7</accession>
<dbReference type="EMBL" id="CCMZ01000029">
    <property type="protein sequence ID" value="CDX21351.1"/>
    <property type="molecule type" value="Genomic_DNA"/>
</dbReference>
<dbReference type="Pfam" id="PF13365">
    <property type="entry name" value="Trypsin_2"/>
    <property type="match status" value="1"/>
</dbReference>